<dbReference type="AlphaFoldDB" id="A0AA94JCC1"/>
<comment type="caution">
    <text evidence="3">The sequence shown here is derived from an EMBL/GenBank/DDBJ whole genome shotgun (WGS) entry which is preliminary data.</text>
</comment>
<name>A0AA94JCC1_9GAMM</name>
<keyword evidence="4" id="KW-1185">Reference proteome</keyword>
<dbReference type="Gene3D" id="2.40.160.180">
    <property type="entry name" value="Carbohydrate-selective porin OprB"/>
    <property type="match status" value="1"/>
</dbReference>
<gene>
    <name evidence="3" type="ORF">CWE23_12070</name>
</gene>
<evidence type="ECO:0000313" key="4">
    <source>
        <dbReference type="Proteomes" id="UP000286680"/>
    </source>
</evidence>
<dbReference type="InterPro" id="IPR038673">
    <property type="entry name" value="OprB_sf"/>
</dbReference>
<dbReference type="InterPro" id="IPR007049">
    <property type="entry name" value="Carb-sel_porin_OprB"/>
</dbReference>
<accession>A0AA94JCC1</accession>
<dbReference type="GO" id="GO:0008643">
    <property type="term" value="P:carbohydrate transport"/>
    <property type="evidence" value="ECO:0007669"/>
    <property type="project" value="InterPro"/>
</dbReference>
<dbReference type="GO" id="GO:0015288">
    <property type="term" value="F:porin activity"/>
    <property type="evidence" value="ECO:0007669"/>
    <property type="project" value="InterPro"/>
</dbReference>
<comment type="similarity">
    <text evidence="1 2">Belongs to the OprB family.</text>
</comment>
<dbReference type="EMBL" id="PIPS01000004">
    <property type="protein sequence ID" value="RUO40334.1"/>
    <property type="molecule type" value="Genomic_DNA"/>
</dbReference>
<evidence type="ECO:0000313" key="3">
    <source>
        <dbReference type="EMBL" id="RUO40334.1"/>
    </source>
</evidence>
<protein>
    <recommendedName>
        <fullName evidence="5">Porin</fullName>
    </recommendedName>
</protein>
<dbReference type="RefSeq" id="WP_126820376.1">
    <property type="nucleotide sequence ID" value="NZ_PIPS01000004.1"/>
</dbReference>
<evidence type="ECO:0000256" key="2">
    <source>
        <dbReference type="RuleBase" id="RU363072"/>
    </source>
</evidence>
<evidence type="ECO:0008006" key="5">
    <source>
        <dbReference type="Google" id="ProtNLM"/>
    </source>
</evidence>
<proteinExistence type="inferred from homology"/>
<dbReference type="Pfam" id="PF04966">
    <property type="entry name" value="OprB"/>
    <property type="match status" value="1"/>
</dbReference>
<organism evidence="3 4">
    <name type="scientific">Idiomarina aquatica</name>
    <dbReference type="NCBI Taxonomy" id="1327752"/>
    <lineage>
        <taxon>Bacteria</taxon>
        <taxon>Pseudomonadati</taxon>
        <taxon>Pseudomonadota</taxon>
        <taxon>Gammaproteobacteria</taxon>
        <taxon>Alteromonadales</taxon>
        <taxon>Idiomarinaceae</taxon>
        <taxon>Idiomarina</taxon>
    </lineage>
</organism>
<reference evidence="4" key="1">
    <citation type="journal article" date="2018" name="Front. Microbiol.">
        <title>Genome-Based Analysis Reveals the Taxonomy and Diversity of the Family Idiomarinaceae.</title>
        <authorList>
            <person name="Liu Y."/>
            <person name="Lai Q."/>
            <person name="Shao Z."/>
        </authorList>
    </citation>
    <scope>NUCLEOTIDE SEQUENCE [LARGE SCALE GENOMIC DNA]</scope>
    <source>
        <strain evidence="4">SN-14</strain>
    </source>
</reference>
<dbReference type="GO" id="GO:0016020">
    <property type="term" value="C:membrane"/>
    <property type="evidence" value="ECO:0007669"/>
    <property type="project" value="InterPro"/>
</dbReference>
<evidence type="ECO:0000256" key="1">
    <source>
        <dbReference type="ARBA" id="ARBA00008769"/>
    </source>
</evidence>
<dbReference type="Proteomes" id="UP000286680">
    <property type="component" value="Unassembled WGS sequence"/>
</dbReference>
<sequence length="332" mass="36908">MEKNYLTKHRQLTLLIGLHGLAMSNAVADDIDLSHSLTVDGHYLNTDDDDAFDWNGLYQFDLSHTLNERLTLNGGAFLATTNHPSAVIGDRQGFSNIESSDPLALTAFNLTYRNDDTRVLVGAFDENSEFAGVNVAGNFLNSSMGYSPTLTHFISYPEAATGLVIDSKLSANASIKAAYLTRELSFGDQQHLNAEFEWQPNAGSRIVAGLSDGHWYGVGETRLVRMEAWDWHGFLQWGDNNRYADFQRHLGMGIVVNSTTNDLSFGLATTAAKTQRDVTEQVWELYARWQVTDSIALQPDVQWITSDHDVVVTGSDYPDDDVAVTMRMVLTW</sequence>